<reference evidence="8 9" key="1">
    <citation type="submission" date="2020-04" db="EMBL/GenBank/DDBJ databases">
        <title>Genome-Wide Identification of 5-Methylcytosine Sites in Bacterial Genomes By High-Throughput Sequencing of MspJI Restriction Fragments.</title>
        <authorList>
            <person name="Wu V."/>
        </authorList>
    </citation>
    <scope>NUCLEOTIDE SEQUENCE [LARGE SCALE GENOMIC DNA]</scope>
    <source>
        <strain evidence="8 9">S2</strain>
    </source>
</reference>
<dbReference type="InterPro" id="IPR036259">
    <property type="entry name" value="MFS_trans_sf"/>
</dbReference>
<dbReference type="CDD" id="cd17365">
    <property type="entry name" value="MFS_PcaK_like"/>
    <property type="match status" value="1"/>
</dbReference>
<name>A0A6H1PBI3_PRIMG</name>
<evidence type="ECO:0000256" key="4">
    <source>
        <dbReference type="ARBA" id="ARBA00022989"/>
    </source>
</evidence>
<dbReference type="Pfam" id="PF07690">
    <property type="entry name" value="MFS_1"/>
    <property type="match status" value="1"/>
</dbReference>
<feature type="transmembrane region" description="Helical" evidence="6">
    <location>
        <begin position="114"/>
        <end position="136"/>
    </location>
</feature>
<dbReference type="InterPro" id="IPR020846">
    <property type="entry name" value="MFS_dom"/>
</dbReference>
<evidence type="ECO:0000256" key="2">
    <source>
        <dbReference type="ARBA" id="ARBA00022448"/>
    </source>
</evidence>
<accession>A0A6H1PBI3</accession>
<feature type="domain" description="Major facilitator superfamily (MFS) profile" evidence="7">
    <location>
        <begin position="21"/>
        <end position="434"/>
    </location>
</feature>
<keyword evidence="5 6" id="KW-0472">Membrane</keyword>
<dbReference type="EMBL" id="CP051128">
    <property type="protein sequence ID" value="QIZ10959.1"/>
    <property type="molecule type" value="Genomic_DNA"/>
</dbReference>
<dbReference type="Gene3D" id="1.20.1250.20">
    <property type="entry name" value="MFS general substrate transporter like domains"/>
    <property type="match status" value="1"/>
</dbReference>
<keyword evidence="3 6" id="KW-0812">Transmembrane</keyword>
<dbReference type="PROSITE" id="PS50850">
    <property type="entry name" value="MFS"/>
    <property type="match status" value="1"/>
</dbReference>
<feature type="transmembrane region" description="Helical" evidence="6">
    <location>
        <begin position="88"/>
        <end position="108"/>
    </location>
</feature>
<keyword evidence="2" id="KW-0813">Transport</keyword>
<dbReference type="PANTHER" id="PTHR23508">
    <property type="entry name" value="CARBOXYLIC ACID TRANSPORTER PROTEIN HOMOLOG"/>
    <property type="match status" value="1"/>
</dbReference>
<dbReference type="Proteomes" id="UP000501868">
    <property type="component" value="Chromosome"/>
</dbReference>
<evidence type="ECO:0000256" key="6">
    <source>
        <dbReference type="SAM" id="Phobius"/>
    </source>
</evidence>
<feature type="transmembrane region" description="Helical" evidence="6">
    <location>
        <begin position="257"/>
        <end position="277"/>
    </location>
</feature>
<proteinExistence type="predicted"/>
<organism evidence="8 9">
    <name type="scientific">Priestia megaterium</name>
    <name type="common">Bacillus megaterium</name>
    <dbReference type="NCBI Taxonomy" id="1404"/>
    <lineage>
        <taxon>Bacteria</taxon>
        <taxon>Bacillati</taxon>
        <taxon>Bacillota</taxon>
        <taxon>Bacilli</taxon>
        <taxon>Bacillales</taxon>
        <taxon>Bacillaceae</taxon>
        <taxon>Priestia</taxon>
    </lineage>
</organism>
<sequence>MIEQNTANLSLKSMPKATLLVVVLCWFAMLADGYDLGIYGAVLPSLMEYKDWSMTPAQAGAIGSYALMGMLIGAICVGTITDMIGRKLTLIFCIAVFSISMCLVALSTSPEMFGLFRLLGGLGLGGVIPTASALTIEYSPVQHRSKLYAIMYTGYPIGGVLGALFSMFLLEDYGWRLMFWIGVTPLLVIPFLIKFLPESISFLMAKKKFAEAKSISQKYHLPNDFIQSNPKVENKGSTNKFAAIASLFERKNIRATMFFWVTFFLGLLMIYGLSTWLPKMMREAGYPLGPSLGFLLILNLSAAIGALIAGTAADRWGSKKIISISYFLAGISIALLSIKSSMLLVYCLVGVAGFGTIGTTLILNAYISKYFEAENRATALGWALGFGRIGAISGPILIGFFMSSNLDFSINFYLFAVAGVLASITILFIPKKGNQKI</sequence>
<protein>
    <submittedName>
        <fullName evidence="8">Aromatic acid/H+ symport family MFS transporter</fullName>
    </submittedName>
</protein>
<evidence type="ECO:0000256" key="1">
    <source>
        <dbReference type="ARBA" id="ARBA00004651"/>
    </source>
</evidence>
<dbReference type="GO" id="GO:0005886">
    <property type="term" value="C:plasma membrane"/>
    <property type="evidence" value="ECO:0007669"/>
    <property type="project" value="UniProtKB-SubCell"/>
</dbReference>
<dbReference type="AlphaFoldDB" id="A0A6H1PBI3"/>
<feature type="transmembrane region" description="Helical" evidence="6">
    <location>
        <begin position="289"/>
        <end position="309"/>
    </location>
</feature>
<gene>
    <name evidence="8" type="ORF">HFZ78_14760</name>
</gene>
<dbReference type="PROSITE" id="PS00217">
    <property type="entry name" value="SUGAR_TRANSPORT_2"/>
    <property type="match status" value="1"/>
</dbReference>
<evidence type="ECO:0000313" key="9">
    <source>
        <dbReference type="Proteomes" id="UP000501868"/>
    </source>
</evidence>
<keyword evidence="4 6" id="KW-1133">Transmembrane helix</keyword>
<evidence type="ECO:0000313" key="8">
    <source>
        <dbReference type="EMBL" id="QIZ10959.1"/>
    </source>
</evidence>
<reference evidence="8 9" key="2">
    <citation type="submission" date="2020-04" db="EMBL/GenBank/DDBJ databases">
        <authorList>
            <person name="Fomenkov A."/>
            <person name="Anton B.P."/>
            <person name="Roberts R.J."/>
        </authorList>
    </citation>
    <scope>NUCLEOTIDE SEQUENCE [LARGE SCALE GENOMIC DNA]</scope>
    <source>
        <strain evidence="8 9">S2</strain>
    </source>
</reference>
<comment type="subcellular location">
    <subcellularLocation>
        <location evidence="1">Cell membrane</location>
        <topology evidence="1">Multi-pass membrane protein</topology>
    </subcellularLocation>
</comment>
<feature type="transmembrane region" description="Helical" evidence="6">
    <location>
        <begin position="379"/>
        <end position="402"/>
    </location>
</feature>
<evidence type="ECO:0000259" key="7">
    <source>
        <dbReference type="PROSITE" id="PS50850"/>
    </source>
</evidence>
<dbReference type="PANTHER" id="PTHR23508:SF10">
    <property type="entry name" value="CARBOXYLIC ACID TRANSPORTER PROTEIN HOMOLOG"/>
    <property type="match status" value="1"/>
</dbReference>
<dbReference type="InterPro" id="IPR005829">
    <property type="entry name" value="Sugar_transporter_CS"/>
</dbReference>
<feature type="transmembrane region" description="Helical" evidence="6">
    <location>
        <begin position="175"/>
        <end position="196"/>
    </location>
</feature>
<feature type="transmembrane region" description="Helical" evidence="6">
    <location>
        <begin position="57"/>
        <end position="81"/>
    </location>
</feature>
<evidence type="ECO:0000256" key="3">
    <source>
        <dbReference type="ARBA" id="ARBA00022692"/>
    </source>
</evidence>
<evidence type="ECO:0000256" key="5">
    <source>
        <dbReference type="ARBA" id="ARBA00023136"/>
    </source>
</evidence>
<feature type="transmembrane region" description="Helical" evidence="6">
    <location>
        <begin position="408"/>
        <end position="429"/>
    </location>
</feature>
<dbReference type="GO" id="GO:0046943">
    <property type="term" value="F:carboxylic acid transmembrane transporter activity"/>
    <property type="evidence" value="ECO:0007669"/>
    <property type="project" value="TreeGrafter"/>
</dbReference>
<feature type="transmembrane region" description="Helical" evidence="6">
    <location>
        <begin position="343"/>
        <end position="367"/>
    </location>
</feature>
<dbReference type="SUPFAM" id="SSF103473">
    <property type="entry name" value="MFS general substrate transporter"/>
    <property type="match status" value="1"/>
</dbReference>
<feature type="transmembrane region" description="Helical" evidence="6">
    <location>
        <begin position="148"/>
        <end position="169"/>
    </location>
</feature>
<dbReference type="InterPro" id="IPR011701">
    <property type="entry name" value="MFS"/>
</dbReference>
<feature type="transmembrane region" description="Helical" evidence="6">
    <location>
        <begin position="321"/>
        <end position="337"/>
    </location>
</feature>